<name>A0ABN7VIN8_GIGMA</name>
<keyword evidence="2" id="KW-1185">Reference proteome</keyword>
<protein>
    <submittedName>
        <fullName evidence="1">15564_t:CDS:1</fullName>
    </submittedName>
</protein>
<sequence>MTKSWHELLISLDSYHQTAICRNNKSWLVREILYPFQVLDLHQTLIPINIKNNTSNSNTGYYKYLLIKNADTIWIPLLSGYTIYTKFNNKFFKLSIWKNLQQNLIFFWWMYDNEIFKIFQDNGCDNEIFRSLFVKYKPSNNQSISWLLGFCNNANLQYIQLIILQQYPNPFEIDKKLTKTLHKETLLKNNLDRLSSVLKDHIKNQN</sequence>
<dbReference type="EMBL" id="CAJVQB010014807">
    <property type="protein sequence ID" value="CAG8770801.1"/>
    <property type="molecule type" value="Genomic_DNA"/>
</dbReference>
<proteinExistence type="predicted"/>
<evidence type="ECO:0000313" key="1">
    <source>
        <dbReference type="EMBL" id="CAG8770801.1"/>
    </source>
</evidence>
<evidence type="ECO:0000313" key="2">
    <source>
        <dbReference type="Proteomes" id="UP000789901"/>
    </source>
</evidence>
<organism evidence="1 2">
    <name type="scientific">Gigaspora margarita</name>
    <dbReference type="NCBI Taxonomy" id="4874"/>
    <lineage>
        <taxon>Eukaryota</taxon>
        <taxon>Fungi</taxon>
        <taxon>Fungi incertae sedis</taxon>
        <taxon>Mucoromycota</taxon>
        <taxon>Glomeromycotina</taxon>
        <taxon>Glomeromycetes</taxon>
        <taxon>Diversisporales</taxon>
        <taxon>Gigasporaceae</taxon>
        <taxon>Gigaspora</taxon>
    </lineage>
</organism>
<reference evidence="1 2" key="1">
    <citation type="submission" date="2021-06" db="EMBL/GenBank/DDBJ databases">
        <authorList>
            <person name="Kallberg Y."/>
            <person name="Tangrot J."/>
            <person name="Rosling A."/>
        </authorList>
    </citation>
    <scope>NUCLEOTIDE SEQUENCE [LARGE SCALE GENOMIC DNA]</scope>
    <source>
        <strain evidence="1 2">120-4 pot B 10/14</strain>
    </source>
</reference>
<dbReference type="Proteomes" id="UP000789901">
    <property type="component" value="Unassembled WGS sequence"/>
</dbReference>
<gene>
    <name evidence="1" type="ORF">GMARGA_LOCUS18500</name>
</gene>
<comment type="caution">
    <text evidence="1">The sequence shown here is derived from an EMBL/GenBank/DDBJ whole genome shotgun (WGS) entry which is preliminary data.</text>
</comment>
<accession>A0ABN7VIN8</accession>